<evidence type="ECO:0000313" key="3">
    <source>
        <dbReference type="Proteomes" id="UP000029981"/>
    </source>
</evidence>
<reference evidence="2 3" key="3">
    <citation type="journal article" date="2010" name="BMC Genomics">
        <title>Transcriptome sequencing and comparative analysis of cucumber flowers with different sex types.</title>
        <authorList>
            <person name="Guo S."/>
            <person name="Zheng Y."/>
            <person name="Joung J.G."/>
            <person name="Liu S."/>
            <person name="Zhang Z."/>
            <person name="Crasta O.R."/>
            <person name="Sobral B.W."/>
            <person name="Xu Y."/>
            <person name="Huang S."/>
            <person name="Fei Z."/>
        </authorList>
    </citation>
    <scope>NUCLEOTIDE SEQUENCE [LARGE SCALE GENOMIC DNA]</scope>
    <source>
        <strain evidence="3">cv. 9930</strain>
    </source>
</reference>
<evidence type="ECO:0008006" key="4">
    <source>
        <dbReference type="Google" id="ProtNLM"/>
    </source>
</evidence>
<proteinExistence type="predicted"/>
<gene>
    <name evidence="2" type="ORF">Csa_6G409340</name>
</gene>
<dbReference type="AlphaFoldDB" id="A0A0A0KHL2"/>
<dbReference type="EMBL" id="CM002927">
    <property type="protein sequence ID" value="KGN47877.1"/>
    <property type="molecule type" value="Genomic_DNA"/>
</dbReference>
<sequence length="105" mass="11872">MFDISFSFFCLCYLDGFEEAFLFVARALLLSSLLFLALHFFPLLAVRPSFPVFVVCLRGSSSPSVSSLFLAVRLLVFSLGVHSQLLTVISNRLKHLDLVFLYMDK</sequence>
<dbReference type="Proteomes" id="UP000029981">
    <property type="component" value="Chromosome 6"/>
</dbReference>
<keyword evidence="1" id="KW-1133">Transmembrane helix</keyword>
<keyword evidence="1" id="KW-0472">Membrane</keyword>
<reference evidence="2 3" key="4">
    <citation type="journal article" date="2011" name="BMC Genomics">
        <title>RNA-Seq improves annotation of protein-coding genes in the cucumber genome.</title>
        <authorList>
            <person name="Li Z."/>
            <person name="Zhang Z."/>
            <person name="Yan P."/>
            <person name="Huang S."/>
            <person name="Fei Z."/>
            <person name="Lin K."/>
        </authorList>
    </citation>
    <scope>NUCLEOTIDE SEQUENCE [LARGE SCALE GENOMIC DNA]</scope>
    <source>
        <strain evidence="3">cv. 9930</strain>
    </source>
</reference>
<keyword evidence="1" id="KW-0812">Transmembrane</keyword>
<evidence type="ECO:0000256" key="1">
    <source>
        <dbReference type="SAM" id="Phobius"/>
    </source>
</evidence>
<evidence type="ECO:0000313" key="2">
    <source>
        <dbReference type="EMBL" id="KGN47877.1"/>
    </source>
</evidence>
<feature type="transmembrane region" description="Helical" evidence="1">
    <location>
        <begin position="20"/>
        <end position="46"/>
    </location>
</feature>
<reference evidence="2 3" key="2">
    <citation type="journal article" date="2009" name="PLoS ONE">
        <title>An integrated genetic and cytogenetic map of the cucumber genome.</title>
        <authorList>
            <person name="Ren Y."/>
            <person name="Zhang Z."/>
            <person name="Liu J."/>
            <person name="Staub J.E."/>
            <person name="Han Y."/>
            <person name="Cheng Z."/>
            <person name="Li X."/>
            <person name="Lu J."/>
            <person name="Miao H."/>
            <person name="Kang H."/>
            <person name="Xie B."/>
            <person name="Gu X."/>
            <person name="Wang X."/>
            <person name="Du Y."/>
            <person name="Jin W."/>
            <person name="Huang S."/>
        </authorList>
    </citation>
    <scope>NUCLEOTIDE SEQUENCE [LARGE SCALE GENOMIC DNA]</scope>
    <source>
        <strain evidence="3">cv. 9930</strain>
    </source>
</reference>
<reference evidence="2 3" key="1">
    <citation type="journal article" date="2009" name="Nat. Genet.">
        <title>The genome of the cucumber, Cucumis sativus L.</title>
        <authorList>
            <person name="Huang S."/>
            <person name="Li R."/>
            <person name="Zhang Z."/>
            <person name="Li L."/>
            <person name="Gu X."/>
            <person name="Fan W."/>
            <person name="Lucas W.J."/>
            <person name="Wang X."/>
            <person name="Xie B."/>
            <person name="Ni P."/>
            <person name="Ren Y."/>
            <person name="Zhu H."/>
            <person name="Li J."/>
            <person name="Lin K."/>
            <person name="Jin W."/>
            <person name="Fei Z."/>
            <person name="Li G."/>
            <person name="Staub J."/>
            <person name="Kilian A."/>
            <person name="van der Vossen E.A."/>
            <person name="Wu Y."/>
            <person name="Guo J."/>
            <person name="He J."/>
            <person name="Jia Z."/>
            <person name="Ren Y."/>
            <person name="Tian G."/>
            <person name="Lu Y."/>
            <person name="Ruan J."/>
            <person name="Qian W."/>
            <person name="Wang M."/>
            <person name="Huang Q."/>
            <person name="Li B."/>
            <person name="Xuan Z."/>
            <person name="Cao J."/>
            <person name="Asan"/>
            <person name="Wu Z."/>
            <person name="Zhang J."/>
            <person name="Cai Q."/>
            <person name="Bai Y."/>
            <person name="Zhao B."/>
            <person name="Han Y."/>
            <person name="Li Y."/>
            <person name="Li X."/>
            <person name="Wang S."/>
            <person name="Shi Q."/>
            <person name="Liu S."/>
            <person name="Cho W.K."/>
            <person name="Kim J.Y."/>
            <person name="Xu Y."/>
            <person name="Heller-Uszynska K."/>
            <person name="Miao H."/>
            <person name="Cheng Z."/>
            <person name="Zhang S."/>
            <person name="Wu J."/>
            <person name="Yang Y."/>
            <person name="Kang H."/>
            <person name="Li M."/>
            <person name="Liang H."/>
            <person name="Ren X."/>
            <person name="Shi Z."/>
            <person name="Wen M."/>
            <person name="Jian M."/>
            <person name="Yang H."/>
            <person name="Zhang G."/>
            <person name="Yang Z."/>
            <person name="Chen R."/>
            <person name="Liu S."/>
            <person name="Li J."/>
            <person name="Ma L."/>
            <person name="Liu H."/>
            <person name="Zhou Y."/>
            <person name="Zhao J."/>
            <person name="Fang X."/>
            <person name="Li G."/>
            <person name="Fang L."/>
            <person name="Li Y."/>
            <person name="Liu D."/>
            <person name="Zheng H."/>
            <person name="Zhang Y."/>
            <person name="Qin N."/>
            <person name="Li Z."/>
            <person name="Yang G."/>
            <person name="Yang S."/>
            <person name="Bolund L."/>
            <person name="Kristiansen K."/>
            <person name="Zheng H."/>
            <person name="Li S."/>
            <person name="Zhang X."/>
            <person name="Yang H."/>
            <person name="Wang J."/>
            <person name="Sun R."/>
            <person name="Zhang B."/>
            <person name="Jiang S."/>
            <person name="Wang J."/>
            <person name="Du Y."/>
            <person name="Li S."/>
        </authorList>
    </citation>
    <scope>NUCLEOTIDE SEQUENCE [LARGE SCALE GENOMIC DNA]</scope>
    <source>
        <strain evidence="3">cv. 9930</strain>
    </source>
</reference>
<dbReference type="Gramene" id="KGN47877">
    <property type="protein sequence ID" value="KGN47877"/>
    <property type="gene ID" value="Csa_6G409340"/>
</dbReference>
<feature type="transmembrane region" description="Helical" evidence="1">
    <location>
        <begin position="67"/>
        <end position="89"/>
    </location>
</feature>
<organism evidence="2 3">
    <name type="scientific">Cucumis sativus</name>
    <name type="common">Cucumber</name>
    <dbReference type="NCBI Taxonomy" id="3659"/>
    <lineage>
        <taxon>Eukaryota</taxon>
        <taxon>Viridiplantae</taxon>
        <taxon>Streptophyta</taxon>
        <taxon>Embryophyta</taxon>
        <taxon>Tracheophyta</taxon>
        <taxon>Spermatophyta</taxon>
        <taxon>Magnoliopsida</taxon>
        <taxon>eudicotyledons</taxon>
        <taxon>Gunneridae</taxon>
        <taxon>Pentapetalae</taxon>
        <taxon>rosids</taxon>
        <taxon>fabids</taxon>
        <taxon>Cucurbitales</taxon>
        <taxon>Cucurbitaceae</taxon>
        <taxon>Benincaseae</taxon>
        <taxon>Cucumis</taxon>
    </lineage>
</organism>
<name>A0A0A0KHL2_CUCSA</name>
<keyword evidence="3" id="KW-1185">Reference proteome</keyword>
<protein>
    <recommendedName>
        <fullName evidence="4">Transmembrane protein</fullName>
    </recommendedName>
</protein>
<accession>A0A0A0KHL2</accession>